<dbReference type="PROSITE" id="PS50836">
    <property type="entry name" value="DOMON"/>
    <property type="match status" value="1"/>
</dbReference>
<dbReference type="STRING" id="869210.Marky_2135"/>
<feature type="signal peptide" evidence="1">
    <location>
        <begin position="1"/>
        <end position="21"/>
    </location>
</feature>
<keyword evidence="4" id="KW-1185">Reference proteome</keyword>
<dbReference type="AlphaFoldDB" id="F2NPT2"/>
<organism evidence="3 4">
    <name type="scientific">Marinithermus hydrothermalis (strain DSM 14884 / JCM 11576 / T1)</name>
    <dbReference type="NCBI Taxonomy" id="869210"/>
    <lineage>
        <taxon>Bacteria</taxon>
        <taxon>Thermotogati</taxon>
        <taxon>Deinococcota</taxon>
        <taxon>Deinococci</taxon>
        <taxon>Thermales</taxon>
        <taxon>Thermaceae</taxon>
        <taxon>Marinithermus</taxon>
    </lineage>
</organism>
<feature type="domain" description="DOMON" evidence="2">
    <location>
        <begin position="44"/>
        <end position="176"/>
    </location>
</feature>
<dbReference type="OrthoDB" id="34300at2"/>
<dbReference type="HOGENOM" id="CLU_115706_0_0_0"/>
<dbReference type="Proteomes" id="UP000007030">
    <property type="component" value="Chromosome"/>
</dbReference>
<evidence type="ECO:0000259" key="2">
    <source>
        <dbReference type="PROSITE" id="PS50836"/>
    </source>
</evidence>
<name>F2NPT2_MARHT</name>
<dbReference type="InterPro" id="IPR045266">
    <property type="entry name" value="DOH_DOMON"/>
</dbReference>
<sequence length="199" mass="21446">MRIQSALWIAVSVSALGLAFAHEAPKVDGVIQPEEYANVYRSEIGMELYWTVEDGKLYLGLKSPGKGWVGFGLESIEGPSADEPGHAHPMMLESDLLIAYVANGTATAEDLFTPDPGQPKPDQALGGQNDILEVAGTEDDSGTVIELVRPLNTGDAYDVALDKVIGEEIGVMLAYHPTADDFTVYHGPSTREEFEILLK</sequence>
<evidence type="ECO:0000256" key="1">
    <source>
        <dbReference type="SAM" id="SignalP"/>
    </source>
</evidence>
<dbReference type="RefSeq" id="WP_013704903.1">
    <property type="nucleotide sequence ID" value="NC_015387.1"/>
</dbReference>
<dbReference type="eggNOG" id="COG4902">
    <property type="taxonomic scope" value="Bacteria"/>
</dbReference>
<protein>
    <submittedName>
        <fullName evidence="3">DOMON domain protein</fullName>
    </submittedName>
</protein>
<proteinExistence type="predicted"/>
<gene>
    <name evidence="3" type="ordered locus">Marky_2135</name>
</gene>
<dbReference type="CDD" id="cd09631">
    <property type="entry name" value="DOMON_DOH"/>
    <property type="match status" value="1"/>
</dbReference>
<evidence type="ECO:0000313" key="3">
    <source>
        <dbReference type="EMBL" id="AEB12858.1"/>
    </source>
</evidence>
<feature type="chain" id="PRO_5003282792" evidence="1">
    <location>
        <begin position="22"/>
        <end position="199"/>
    </location>
</feature>
<dbReference type="InterPro" id="IPR005018">
    <property type="entry name" value="DOMON_domain"/>
</dbReference>
<dbReference type="EMBL" id="CP002630">
    <property type="protein sequence ID" value="AEB12858.1"/>
    <property type="molecule type" value="Genomic_DNA"/>
</dbReference>
<accession>F2NPT2</accession>
<reference evidence="3 4" key="1">
    <citation type="journal article" date="2012" name="Stand. Genomic Sci.">
        <title>Complete genome sequence of the aerobic, heterotroph Marinithermus hydrothermalis type strain (T1(T)) from a deep-sea hydrothermal vent chimney.</title>
        <authorList>
            <person name="Copeland A."/>
            <person name="Gu W."/>
            <person name="Yasawong M."/>
            <person name="Lapidus A."/>
            <person name="Lucas S."/>
            <person name="Deshpande S."/>
            <person name="Pagani I."/>
            <person name="Tapia R."/>
            <person name="Cheng J.F."/>
            <person name="Goodwin L.A."/>
            <person name="Pitluck S."/>
            <person name="Liolios K."/>
            <person name="Ivanova N."/>
            <person name="Mavromatis K."/>
            <person name="Mikhailova N."/>
            <person name="Pati A."/>
            <person name="Chen A."/>
            <person name="Palaniappan K."/>
            <person name="Land M."/>
            <person name="Pan C."/>
            <person name="Brambilla E.M."/>
            <person name="Rohde M."/>
            <person name="Tindall B.J."/>
            <person name="Sikorski J."/>
            <person name="Goker M."/>
            <person name="Detter J.C."/>
            <person name="Bristow J."/>
            <person name="Eisen J.A."/>
            <person name="Markowitz V."/>
            <person name="Hugenholtz P."/>
            <person name="Kyrpides N.C."/>
            <person name="Klenk H.P."/>
            <person name="Woyke T."/>
        </authorList>
    </citation>
    <scope>NUCLEOTIDE SEQUENCE [LARGE SCALE GENOMIC DNA]</scope>
    <source>
        <strain evidence="4">DSM 14884 / JCM 11576 / T1</strain>
    </source>
</reference>
<keyword evidence="1" id="KW-0732">Signal</keyword>
<evidence type="ECO:0000313" key="4">
    <source>
        <dbReference type="Proteomes" id="UP000007030"/>
    </source>
</evidence>
<dbReference type="Pfam" id="PF03351">
    <property type="entry name" value="DOMON"/>
    <property type="match status" value="1"/>
</dbReference>
<dbReference type="KEGG" id="mhd:Marky_2135"/>